<feature type="transmembrane region" description="Helical" evidence="1">
    <location>
        <begin position="12"/>
        <end position="36"/>
    </location>
</feature>
<feature type="transmembrane region" description="Helical" evidence="1">
    <location>
        <begin position="321"/>
        <end position="340"/>
    </location>
</feature>
<dbReference type="PANTHER" id="PTHR34219">
    <property type="entry name" value="IRON-REGULATED INNER MEMBRANE PROTEIN-RELATED"/>
    <property type="match status" value="1"/>
</dbReference>
<sequence>MTPVLRARLSWLHRWTALVAGWIVFAIFFTGTLSLFDAELTRWMQPESAEILPEQPLSDQALEHAMQILRDDERQGKPSAFLSLPSARDPLLHIFRYDGHALIGPALNPRDGRLIATRQTEGGAFFFNFHYTLRLPSPWGEYLVALTTFFLSLLILSGVLLHLSRLIPDYFTLRLHAATPRCLLDLHVLTGTAMLPFHIMITWTGLFLLGNIAFPLISHDAAPLPPAVVEHHHLPTFLLAPLVHKTERLTGNAVTYILFSAEHIAIYSLRPDSLSIHDTPMTFDNVTGQAVAPPPPDRVERAEALLTGLHMAHTMGPVLRWLWFLGGLAATVMVASGLVFHTARRRASARQLTSPRLERLNAGIMSGLVFASLAYLWTNRLIPYDWKDRSMLEITTLFVLWGSTALLAFGLPRAVLWSVPLALTALAGLGIPLLDLLTGPSHLWRHSLFLSVDAVCALTGLAALSGALWMRPRT</sequence>
<dbReference type="AlphaFoldDB" id="A0A967EII8"/>
<dbReference type="EMBL" id="WOTH01000007">
    <property type="protein sequence ID" value="NHO53319.1"/>
    <property type="molecule type" value="Genomic_DNA"/>
</dbReference>
<dbReference type="Proteomes" id="UP000597459">
    <property type="component" value="Unassembled WGS sequence"/>
</dbReference>
<keyword evidence="1" id="KW-0812">Transmembrane</keyword>
<name>A0A967EII8_9PROT</name>
<feature type="transmembrane region" description="Helical" evidence="1">
    <location>
        <begin position="390"/>
        <end position="409"/>
    </location>
</feature>
<dbReference type="RefSeq" id="WP_166313468.1">
    <property type="nucleotide sequence ID" value="NZ_WOTH01000007.1"/>
</dbReference>
<feature type="transmembrane region" description="Helical" evidence="1">
    <location>
        <begin position="446"/>
        <end position="470"/>
    </location>
</feature>
<dbReference type="InterPro" id="IPR005625">
    <property type="entry name" value="PepSY-ass_TM"/>
</dbReference>
<evidence type="ECO:0008006" key="4">
    <source>
        <dbReference type="Google" id="ProtNLM"/>
    </source>
</evidence>
<gene>
    <name evidence="2" type="ORF">GOB87_05000</name>
</gene>
<feature type="transmembrane region" description="Helical" evidence="1">
    <location>
        <begin position="414"/>
        <end position="434"/>
    </location>
</feature>
<feature type="transmembrane region" description="Helical" evidence="1">
    <location>
        <begin position="184"/>
        <end position="209"/>
    </location>
</feature>
<reference evidence="2" key="1">
    <citation type="submission" date="2019-11" db="EMBL/GenBank/DDBJ databases">
        <title>Description of new Acetobacter species.</title>
        <authorList>
            <person name="Cleenwerck I."/>
            <person name="Sombolestani A.S."/>
        </authorList>
    </citation>
    <scope>NUCLEOTIDE SEQUENCE</scope>
    <source>
        <strain evidence="2">LMG 1626</strain>
    </source>
</reference>
<organism evidence="2 3">
    <name type="scientific">Acetobacter estunensis</name>
    <dbReference type="NCBI Taxonomy" id="104097"/>
    <lineage>
        <taxon>Bacteria</taxon>
        <taxon>Pseudomonadati</taxon>
        <taxon>Pseudomonadota</taxon>
        <taxon>Alphaproteobacteria</taxon>
        <taxon>Acetobacterales</taxon>
        <taxon>Acetobacteraceae</taxon>
        <taxon>Acetobacter</taxon>
    </lineage>
</organism>
<keyword evidence="1" id="KW-1133">Transmembrane helix</keyword>
<keyword evidence="3" id="KW-1185">Reference proteome</keyword>
<feature type="transmembrane region" description="Helical" evidence="1">
    <location>
        <begin position="142"/>
        <end position="163"/>
    </location>
</feature>
<protein>
    <recommendedName>
        <fullName evidence="4">PepSY domain-containing protein</fullName>
    </recommendedName>
</protein>
<feature type="transmembrane region" description="Helical" evidence="1">
    <location>
        <begin position="360"/>
        <end position="378"/>
    </location>
</feature>
<evidence type="ECO:0000256" key="1">
    <source>
        <dbReference type="SAM" id="Phobius"/>
    </source>
</evidence>
<dbReference type="PANTHER" id="PTHR34219:SF4">
    <property type="entry name" value="PEPSY DOMAIN-CONTAINING PROTEIN"/>
    <property type="match status" value="1"/>
</dbReference>
<dbReference type="Pfam" id="PF03929">
    <property type="entry name" value="PepSY_TM"/>
    <property type="match status" value="1"/>
</dbReference>
<proteinExistence type="predicted"/>
<keyword evidence="1" id="KW-0472">Membrane</keyword>
<comment type="caution">
    <text evidence="2">The sequence shown here is derived from an EMBL/GenBank/DDBJ whole genome shotgun (WGS) entry which is preliminary data.</text>
</comment>
<accession>A0A967EII8</accession>
<evidence type="ECO:0000313" key="2">
    <source>
        <dbReference type="EMBL" id="NHO53319.1"/>
    </source>
</evidence>
<evidence type="ECO:0000313" key="3">
    <source>
        <dbReference type="Proteomes" id="UP000597459"/>
    </source>
</evidence>